<proteinExistence type="predicted"/>
<accession>A0A8H6FWN5</accession>
<protein>
    <submittedName>
        <fullName evidence="2">Uncharacterized protein</fullName>
    </submittedName>
</protein>
<feature type="compositionally biased region" description="Polar residues" evidence="1">
    <location>
        <begin position="43"/>
        <end position="56"/>
    </location>
</feature>
<evidence type="ECO:0000313" key="2">
    <source>
        <dbReference type="EMBL" id="KAF6236155.1"/>
    </source>
</evidence>
<keyword evidence="3" id="KW-1185">Reference proteome</keyword>
<evidence type="ECO:0000256" key="1">
    <source>
        <dbReference type="SAM" id="MobiDB-lite"/>
    </source>
</evidence>
<gene>
    <name evidence="2" type="ORF">HO173_005784</name>
</gene>
<comment type="caution">
    <text evidence="2">The sequence shown here is derived from an EMBL/GenBank/DDBJ whole genome shotgun (WGS) entry which is preliminary data.</text>
</comment>
<dbReference type="Proteomes" id="UP000578531">
    <property type="component" value="Unassembled WGS sequence"/>
</dbReference>
<feature type="region of interest" description="Disordered" evidence="1">
    <location>
        <begin position="43"/>
        <end position="70"/>
    </location>
</feature>
<reference evidence="2 3" key="1">
    <citation type="journal article" date="2020" name="Genomics">
        <title>Complete, high-quality genomes from long-read metagenomic sequencing of two wolf lichen thalli reveals enigmatic genome architecture.</title>
        <authorList>
            <person name="McKenzie S.K."/>
            <person name="Walston R.F."/>
            <person name="Allen J.L."/>
        </authorList>
    </citation>
    <scope>NUCLEOTIDE SEQUENCE [LARGE SCALE GENOMIC DNA]</scope>
    <source>
        <strain evidence="2">WasteWater2</strain>
    </source>
</reference>
<dbReference type="AlphaFoldDB" id="A0A8H6FWN5"/>
<sequence length="211" mass="23079">MKPALKAGNLSGSPSLLSRSICFRIINSTIPGHALGPIMETSTTETDLNSGATSSAAPRDQSSIRDPDGNWVQHHQQSRLISQSLSTNLKPRTHWTRLAQILRTDLPPQSNRTQVALARASGIKMRIVRRQPREGYSGSFPSRQAVEKRPPLTHPRLATPRAVKGSSKKGHGMARAPMRPFRPVRRPRVADPSATILTVSLQPAVTESVPR</sequence>
<dbReference type="GeneID" id="59287446"/>
<organism evidence="2 3">
    <name type="scientific">Letharia columbiana</name>
    <dbReference type="NCBI Taxonomy" id="112416"/>
    <lineage>
        <taxon>Eukaryota</taxon>
        <taxon>Fungi</taxon>
        <taxon>Dikarya</taxon>
        <taxon>Ascomycota</taxon>
        <taxon>Pezizomycotina</taxon>
        <taxon>Lecanoromycetes</taxon>
        <taxon>OSLEUM clade</taxon>
        <taxon>Lecanoromycetidae</taxon>
        <taxon>Lecanorales</taxon>
        <taxon>Lecanorineae</taxon>
        <taxon>Parmeliaceae</taxon>
        <taxon>Letharia</taxon>
    </lineage>
</organism>
<evidence type="ECO:0000313" key="3">
    <source>
        <dbReference type="Proteomes" id="UP000578531"/>
    </source>
</evidence>
<name>A0A8H6FWN5_9LECA</name>
<dbReference type="EMBL" id="JACCJC010000021">
    <property type="protein sequence ID" value="KAF6236155.1"/>
    <property type="molecule type" value="Genomic_DNA"/>
</dbReference>
<feature type="region of interest" description="Disordered" evidence="1">
    <location>
        <begin position="133"/>
        <end position="187"/>
    </location>
</feature>
<dbReference type="RefSeq" id="XP_037165507.1">
    <property type="nucleotide sequence ID" value="XM_037307698.1"/>
</dbReference>